<comment type="caution">
    <text evidence="3">The sequence shown here is derived from an EMBL/GenBank/DDBJ whole genome shotgun (WGS) entry which is preliminary data.</text>
</comment>
<name>A0ABP0F9U4_CLALP</name>
<organism evidence="3 4">
    <name type="scientific">Clavelina lepadiformis</name>
    <name type="common">Light-bulb sea squirt</name>
    <name type="synonym">Ascidia lepadiformis</name>
    <dbReference type="NCBI Taxonomy" id="159417"/>
    <lineage>
        <taxon>Eukaryota</taxon>
        <taxon>Metazoa</taxon>
        <taxon>Chordata</taxon>
        <taxon>Tunicata</taxon>
        <taxon>Ascidiacea</taxon>
        <taxon>Aplousobranchia</taxon>
        <taxon>Clavelinidae</taxon>
        <taxon>Clavelina</taxon>
    </lineage>
</organism>
<dbReference type="Proteomes" id="UP001642483">
    <property type="component" value="Unassembled WGS sequence"/>
</dbReference>
<dbReference type="Pfam" id="PF15753">
    <property type="entry name" value="BLOC1S3"/>
    <property type="match status" value="1"/>
</dbReference>
<proteinExistence type="inferred from homology"/>
<dbReference type="PANTHER" id="PTHR31974">
    <property type="entry name" value="BIOGENESIS OF LYSOSOME-RELATED ORGANELLES COMPLEX 1 SUBUNIT 3"/>
    <property type="match status" value="1"/>
</dbReference>
<sequence>MSENNQVDHKAHGIVVLGEDSESDIEEAMEATNGYLNVESSGAGVNQLSVDDDILSQPEVEERETVLNPDLAKNEGITPPSYNSLLHKKLQEANIKLWMSVGEVQSNTSRDVVSTMKRVCGRLDKTQALAVDNSNKIRSSIDNLRILSSTVRAVLSHSKTALPQFIEAQTTTTL</sequence>
<reference evidence="3 4" key="1">
    <citation type="submission" date="2024-02" db="EMBL/GenBank/DDBJ databases">
        <authorList>
            <person name="Daric V."/>
            <person name="Darras S."/>
        </authorList>
    </citation>
    <scope>NUCLEOTIDE SEQUENCE [LARGE SCALE GENOMIC DNA]</scope>
</reference>
<evidence type="ECO:0000313" key="3">
    <source>
        <dbReference type="EMBL" id="CAK8676493.1"/>
    </source>
</evidence>
<protein>
    <recommendedName>
        <fullName evidence="2">Biogenesis of lysosome-related organelles complex 1 subunit 3</fullName>
    </recommendedName>
</protein>
<accession>A0ABP0F9U4</accession>
<evidence type="ECO:0000256" key="2">
    <source>
        <dbReference type="ARBA" id="ARBA00019581"/>
    </source>
</evidence>
<gene>
    <name evidence="3" type="ORF">CVLEPA_LOCUS5959</name>
</gene>
<dbReference type="EMBL" id="CAWYQH010000035">
    <property type="protein sequence ID" value="CAK8676493.1"/>
    <property type="molecule type" value="Genomic_DNA"/>
</dbReference>
<dbReference type="InterPro" id="IPR017245">
    <property type="entry name" value="BLOC-1_complex_su-3"/>
</dbReference>
<dbReference type="PANTHER" id="PTHR31974:SF2">
    <property type="entry name" value="BIOGENESIS OF LYSOSOME-RELATED ORGANELLES COMPLEX 1 SUBUNIT 3"/>
    <property type="match status" value="1"/>
</dbReference>
<keyword evidence="4" id="KW-1185">Reference proteome</keyword>
<comment type="similarity">
    <text evidence="1">Belongs to the BLOC1S3 family.</text>
</comment>
<evidence type="ECO:0000256" key="1">
    <source>
        <dbReference type="ARBA" id="ARBA00008942"/>
    </source>
</evidence>
<evidence type="ECO:0000313" key="4">
    <source>
        <dbReference type="Proteomes" id="UP001642483"/>
    </source>
</evidence>